<reference evidence="1 2" key="1">
    <citation type="submission" date="2014-12" db="EMBL/GenBank/DDBJ databases">
        <title>Partial genome sequence of Streptococcus constellatus KCOM 1650 (= ChDC B144).</title>
        <authorList>
            <person name="Kook J.-K."/>
            <person name="Park S.-N."/>
            <person name="Lim Y.K."/>
            <person name="Jo E."/>
        </authorList>
    </citation>
    <scope>NUCLEOTIDE SEQUENCE [LARGE SCALE GENOMIC DNA]</scope>
    <source>
        <strain evidence="1 2">KCOM 1650</strain>
    </source>
</reference>
<dbReference type="InterPro" id="IPR029058">
    <property type="entry name" value="AB_hydrolase_fold"/>
</dbReference>
<dbReference type="InterPro" id="IPR050583">
    <property type="entry name" value="Mycobacterial_A85_antigen"/>
</dbReference>
<dbReference type="EMBL" id="JWIY01000001">
    <property type="protein sequence ID" value="KIC78768.1"/>
    <property type="molecule type" value="Genomic_DNA"/>
</dbReference>
<name>A0A0C1HXE8_STRCV</name>
<dbReference type="SUPFAM" id="SSF53474">
    <property type="entry name" value="alpha/beta-Hydrolases"/>
    <property type="match status" value="1"/>
</dbReference>
<dbReference type="PANTHER" id="PTHR48098:SF1">
    <property type="entry name" value="DIACYLGLYCEROL ACYLTRANSFERASE_MYCOLYLTRANSFERASE AG85A"/>
    <property type="match status" value="1"/>
</dbReference>
<gene>
    <name evidence="1" type="ORF">RN79_04160</name>
</gene>
<sequence length="263" mass="30349">MAFFEIEYHSTVLEMERRVNVIYPDADAVAPNQVTDTDIPVLYLLHGMGGNENSWRKRTNIERLLRHTNLIVIMPSTDLAWYINTAYGLNYYDALAKELPEIMQRFFPNMSRKREKTFIAGLSMGGYGAYKIALTTDQFSYAGSFSGAIGIGLDDIDMEELPGGNLSYWQGVFGDLKAAGVEKHFLTTMAKKSDKRTKFYTWCGEQDFLYQANEIAVKKLRECGLDITYHHAPGKHEWYYWEKQLEEFLKWLPIGFEVEERLS</sequence>
<proteinExistence type="predicted"/>
<dbReference type="GO" id="GO:0016747">
    <property type="term" value="F:acyltransferase activity, transferring groups other than amino-acyl groups"/>
    <property type="evidence" value="ECO:0007669"/>
    <property type="project" value="TreeGrafter"/>
</dbReference>
<evidence type="ECO:0000313" key="1">
    <source>
        <dbReference type="EMBL" id="KIC78768.1"/>
    </source>
</evidence>
<dbReference type="AlphaFoldDB" id="A0A0C1HXE8"/>
<accession>A0A0C1HXE8</accession>
<dbReference type="RefSeq" id="WP_039677194.1">
    <property type="nucleotide sequence ID" value="NZ_JWIY01000001.1"/>
</dbReference>
<dbReference type="InterPro" id="IPR000801">
    <property type="entry name" value="Esterase-like"/>
</dbReference>
<dbReference type="Proteomes" id="UP000031339">
    <property type="component" value="Unassembled WGS sequence"/>
</dbReference>
<dbReference type="PANTHER" id="PTHR48098">
    <property type="entry name" value="ENTEROCHELIN ESTERASE-RELATED"/>
    <property type="match status" value="1"/>
</dbReference>
<protein>
    <submittedName>
        <fullName evidence="1">Acetyl esterase</fullName>
    </submittedName>
</protein>
<dbReference type="OrthoDB" id="9803578at2"/>
<evidence type="ECO:0000313" key="2">
    <source>
        <dbReference type="Proteomes" id="UP000031339"/>
    </source>
</evidence>
<comment type="caution">
    <text evidence="1">The sequence shown here is derived from an EMBL/GenBank/DDBJ whole genome shotgun (WGS) entry which is preliminary data.</text>
</comment>
<dbReference type="Gene3D" id="3.40.50.1820">
    <property type="entry name" value="alpha/beta hydrolase"/>
    <property type="match status" value="1"/>
</dbReference>
<organism evidence="1 2">
    <name type="scientific">Streptococcus constellatus</name>
    <dbReference type="NCBI Taxonomy" id="76860"/>
    <lineage>
        <taxon>Bacteria</taxon>
        <taxon>Bacillati</taxon>
        <taxon>Bacillota</taxon>
        <taxon>Bacilli</taxon>
        <taxon>Lactobacillales</taxon>
        <taxon>Streptococcaceae</taxon>
        <taxon>Streptococcus</taxon>
        <taxon>Streptococcus anginosus group</taxon>
    </lineage>
</organism>
<dbReference type="Pfam" id="PF00756">
    <property type="entry name" value="Esterase"/>
    <property type="match status" value="1"/>
</dbReference>